<evidence type="ECO:0008006" key="4">
    <source>
        <dbReference type="Google" id="ProtNLM"/>
    </source>
</evidence>
<proteinExistence type="predicted"/>
<protein>
    <recommendedName>
        <fullName evidence="4">Tetratricopeptide repeat protein</fullName>
    </recommendedName>
</protein>
<gene>
    <name evidence="2" type="ORF">R3L15_12555</name>
    <name evidence="1" type="ORF">R3L16_09035</name>
</gene>
<dbReference type="EMBL" id="CP136924">
    <property type="protein sequence ID" value="WXA01896.1"/>
    <property type="molecule type" value="Genomic_DNA"/>
</dbReference>
<evidence type="ECO:0000313" key="3">
    <source>
        <dbReference type="Proteomes" id="UP001368318"/>
    </source>
</evidence>
<organism evidence="1 3">
    <name type="scientific">Mangrovimonas cancribranchiae</name>
    <dbReference type="NCBI Taxonomy" id="3080055"/>
    <lineage>
        <taxon>Bacteria</taxon>
        <taxon>Pseudomonadati</taxon>
        <taxon>Bacteroidota</taxon>
        <taxon>Flavobacteriia</taxon>
        <taxon>Flavobacteriales</taxon>
        <taxon>Flavobacteriaceae</taxon>
        <taxon>Mangrovimonas</taxon>
    </lineage>
</organism>
<reference evidence="1 3" key="1">
    <citation type="submission" date="2023-10" db="EMBL/GenBank/DDBJ databases">
        <title>Culture-based analysis of two novel bacteria associated with mangrove crab gills.</title>
        <authorList>
            <person name="Yang X."/>
            <person name="Garuglieri E."/>
            <person name="Van Goethem M.W."/>
            <person name="Fusi M."/>
            <person name="Marasco R."/>
            <person name="Daffonchio D.G."/>
        </authorList>
    </citation>
    <scope>NUCLEOTIDE SEQUENCE [LARGE SCALE GENOMIC DNA]</scope>
    <source>
        <strain evidence="2">UG2-1</strain>
        <strain evidence="1">UG2-2</strain>
        <strain evidence="3">UG2_2</strain>
    </source>
</reference>
<dbReference type="SUPFAM" id="SSF48452">
    <property type="entry name" value="TPR-like"/>
    <property type="match status" value="1"/>
</dbReference>
<dbReference type="RefSeq" id="WP_338732068.1">
    <property type="nucleotide sequence ID" value="NZ_CP136924.1"/>
</dbReference>
<dbReference type="Proteomes" id="UP001368318">
    <property type="component" value="Chromosome"/>
</dbReference>
<accession>A0AAU6NW80</accession>
<dbReference type="InterPro" id="IPR011990">
    <property type="entry name" value="TPR-like_helical_dom_sf"/>
</dbReference>
<dbReference type="AlphaFoldDB" id="A0AAU6NW80"/>
<evidence type="ECO:0000313" key="1">
    <source>
        <dbReference type="EMBL" id="WXA01896.1"/>
    </source>
</evidence>
<dbReference type="Gene3D" id="1.25.40.10">
    <property type="entry name" value="Tetratricopeptide repeat domain"/>
    <property type="match status" value="1"/>
</dbReference>
<dbReference type="KEGG" id="mcaa:R3L15_12555"/>
<dbReference type="EMBL" id="CP136925">
    <property type="protein sequence ID" value="WXA12943.1"/>
    <property type="molecule type" value="Genomic_DNA"/>
</dbReference>
<keyword evidence="3" id="KW-1185">Reference proteome</keyword>
<name>A0AAU6NW80_9FLAO</name>
<evidence type="ECO:0000313" key="2">
    <source>
        <dbReference type="EMBL" id="WXA12943.1"/>
    </source>
</evidence>
<sequence length="231" mass="26031">MKQITTLFLLVLGLHNSIAQNQTNLKTHYEAFYKQMKAQGDARGIIDGLTHLNILDPSKKRQDTLAYVYMSEGMYMQALNTIGVKKNTTDSNLAVEVKAVSLKAIGQSQKAIEHFEVLFKRNPGTSVAYELAELNMQNQNLIQATTYVDYGLEHAKDDMYKAYYEMQQPYRVPLKAGFLYLKALVTFNKNKSTNIDKAITLLDEALVLAPNFNLAQLSKDALIGQKPKTED</sequence>